<sequence length="548" mass="60119">MIVKSVFITMAVVCFSFKGFATNYYFSSETAGHRDMGTMQDPFKSLDKIAALNLMAGDKVLLKRGDVFHGSAELVGLVGKRKRPIVMAAYGEGDEKPIIDAHGFLNGILIKDCSYVKIKGIEITANGGGVVNYDPKKSYMRCGVLVTTSKEGIYPGITFDNLYVRDVFFEEPGFERGAGEILTGNGTQNYGWGIRVINQLKGAILKDLRIENCCVENVAHSGIRFTGKHVLSQGMYKNIQDVKVYHNKVLYAGGPALQASVVENIEFKGNQTNHSGSPDDSRKWGRGSGLWVWGCLNAMIQYNSFRNANGPGDSAGCHIDFNNKNVLIQYNLSENNVGGFIEILGNNHNCTYRYNVSINDGSRLKIKGETLGAGTMIGVNGFVGNGKKPVGPFNIYIYNNTIFAKESLHPEVGFNKKTEGILIANNIFCLKGYASYDERKQFLPSSGPISRVVFKNNIYLKTDNWPDKGHVMITDEAPVYGNPQFVNEGGLDIKDYIPQNVGLIKNKGMEISLIPGDTIGLLGGFRVKNDIVGNRIKGLPDMGAFEVQ</sequence>
<keyword evidence="3" id="KW-1185">Reference proteome</keyword>
<feature type="signal peptide" evidence="1">
    <location>
        <begin position="1"/>
        <end position="21"/>
    </location>
</feature>
<evidence type="ECO:0000313" key="2">
    <source>
        <dbReference type="EMBL" id="GAF03365.1"/>
    </source>
</evidence>
<proteinExistence type="predicted"/>
<dbReference type="eggNOG" id="COG4625">
    <property type="taxonomic scope" value="Bacteria"/>
</dbReference>
<dbReference type="SUPFAM" id="SSF51126">
    <property type="entry name" value="Pectin lyase-like"/>
    <property type="match status" value="1"/>
</dbReference>
<dbReference type="AlphaFoldDB" id="W7XXW6"/>
<feature type="chain" id="PRO_5004903855" description="Right handed beta helix domain-containing protein" evidence="1">
    <location>
        <begin position="22"/>
        <end position="548"/>
    </location>
</feature>
<dbReference type="STRING" id="869213.GCA_000517085_01979"/>
<dbReference type="Gene3D" id="2.160.20.10">
    <property type="entry name" value="Single-stranded right-handed beta-helix, Pectin lyase-like"/>
    <property type="match status" value="1"/>
</dbReference>
<dbReference type="Proteomes" id="UP000019402">
    <property type="component" value="Unassembled WGS sequence"/>
</dbReference>
<dbReference type="EMBL" id="BAMD01000022">
    <property type="protein sequence ID" value="GAF03365.1"/>
    <property type="molecule type" value="Genomic_DNA"/>
</dbReference>
<dbReference type="RefSeq" id="WP_044212948.1">
    <property type="nucleotide sequence ID" value="NZ_BAMD01000022.1"/>
</dbReference>
<dbReference type="InterPro" id="IPR012334">
    <property type="entry name" value="Pectin_lyas_fold"/>
</dbReference>
<dbReference type="SMART" id="SM00710">
    <property type="entry name" value="PbH1"/>
    <property type="match status" value="5"/>
</dbReference>
<dbReference type="InterPro" id="IPR006626">
    <property type="entry name" value="PbH1"/>
</dbReference>
<comment type="caution">
    <text evidence="2">The sequence shown here is derived from an EMBL/GenBank/DDBJ whole genome shotgun (WGS) entry which is preliminary data.</text>
</comment>
<dbReference type="InterPro" id="IPR011050">
    <property type="entry name" value="Pectin_lyase_fold/virulence"/>
</dbReference>
<evidence type="ECO:0000313" key="3">
    <source>
        <dbReference type="Proteomes" id="UP000019402"/>
    </source>
</evidence>
<evidence type="ECO:0000256" key="1">
    <source>
        <dbReference type="SAM" id="SignalP"/>
    </source>
</evidence>
<gene>
    <name evidence="2" type="ORF">JCM21142_42034</name>
</gene>
<evidence type="ECO:0008006" key="4">
    <source>
        <dbReference type="Google" id="ProtNLM"/>
    </source>
</evidence>
<name>W7XXW6_9BACT</name>
<keyword evidence="1" id="KW-0732">Signal</keyword>
<protein>
    <recommendedName>
        <fullName evidence="4">Right handed beta helix domain-containing protein</fullName>
    </recommendedName>
</protein>
<organism evidence="2 3">
    <name type="scientific">Saccharicrinis fermentans DSM 9555 = JCM 21142</name>
    <dbReference type="NCBI Taxonomy" id="869213"/>
    <lineage>
        <taxon>Bacteria</taxon>
        <taxon>Pseudomonadati</taxon>
        <taxon>Bacteroidota</taxon>
        <taxon>Bacteroidia</taxon>
        <taxon>Marinilabiliales</taxon>
        <taxon>Marinilabiliaceae</taxon>
        <taxon>Saccharicrinis</taxon>
    </lineage>
</organism>
<dbReference type="OrthoDB" id="3333873at2"/>
<reference evidence="2 3" key="1">
    <citation type="journal article" date="2014" name="Genome Announc.">
        <title>Draft Genome Sequence of Cytophaga fermentans JCM 21142T, a Facultative Anaerobe Isolated from Marine Mud.</title>
        <authorList>
            <person name="Starns D."/>
            <person name="Oshima K."/>
            <person name="Suda W."/>
            <person name="Iino T."/>
            <person name="Yuki M."/>
            <person name="Inoue J."/>
            <person name="Kitamura K."/>
            <person name="Iida T."/>
            <person name="Darby A."/>
            <person name="Hattori M."/>
            <person name="Ohkuma M."/>
        </authorList>
    </citation>
    <scope>NUCLEOTIDE SEQUENCE [LARGE SCALE GENOMIC DNA]</scope>
    <source>
        <strain evidence="2 3">JCM 21142</strain>
    </source>
</reference>
<accession>W7XXW6</accession>